<keyword evidence="2" id="KW-1185">Reference proteome</keyword>
<name>A2D8J2_TRIV3</name>
<dbReference type="VEuPathDB" id="TrichDB:TVAGG3_0392880"/>
<dbReference type="InParanoid" id="A2D8J2"/>
<dbReference type="AlphaFoldDB" id="A2D8J2"/>
<accession>A2D8J2</accession>
<protein>
    <submittedName>
        <fullName evidence="1">Uncharacterized protein</fullName>
    </submittedName>
</protein>
<evidence type="ECO:0000313" key="1">
    <source>
        <dbReference type="EMBL" id="EAY23241.1"/>
    </source>
</evidence>
<reference evidence="1" key="2">
    <citation type="journal article" date="2007" name="Science">
        <title>Draft genome sequence of the sexually transmitted pathogen Trichomonas vaginalis.</title>
        <authorList>
            <person name="Carlton J.M."/>
            <person name="Hirt R.P."/>
            <person name="Silva J.C."/>
            <person name="Delcher A.L."/>
            <person name="Schatz M."/>
            <person name="Zhao Q."/>
            <person name="Wortman J.R."/>
            <person name="Bidwell S.L."/>
            <person name="Alsmark U.C.M."/>
            <person name="Besteiro S."/>
            <person name="Sicheritz-Ponten T."/>
            <person name="Noel C.J."/>
            <person name="Dacks J.B."/>
            <person name="Foster P.G."/>
            <person name="Simillion C."/>
            <person name="Van de Peer Y."/>
            <person name="Miranda-Saavedra D."/>
            <person name="Barton G.J."/>
            <person name="Westrop G.D."/>
            <person name="Mueller S."/>
            <person name="Dessi D."/>
            <person name="Fiori P.L."/>
            <person name="Ren Q."/>
            <person name="Paulsen I."/>
            <person name="Zhang H."/>
            <person name="Bastida-Corcuera F.D."/>
            <person name="Simoes-Barbosa A."/>
            <person name="Brown M.T."/>
            <person name="Hayes R.D."/>
            <person name="Mukherjee M."/>
            <person name="Okumura C.Y."/>
            <person name="Schneider R."/>
            <person name="Smith A.J."/>
            <person name="Vanacova S."/>
            <person name="Villalvazo M."/>
            <person name="Haas B.J."/>
            <person name="Pertea M."/>
            <person name="Feldblyum T.V."/>
            <person name="Utterback T.R."/>
            <person name="Shu C.L."/>
            <person name="Osoegawa K."/>
            <person name="de Jong P.J."/>
            <person name="Hrdy I."/>
            <person name="Horvathova L."/>
            <person name="Zubacova Z."/>
            <person name="Dolezal P."/>
            <person name="Malik S.B."/>
            <person name="Logsdon J.M. Jr."/>
            <person name="Henze K."/>
            <person name="Gupta A."/>
            <person name="Wang C.C."/>
            <person name="Dunne R.L."/>
            <person name="Upcroft J.A."/>
            <person name="Upcroft P."/>
            <person name="White O."/>
            <person name="Salzberg S.L."/>
            <person name="Tang P."/>
            <person name="Chiu C.-H."/>
            <person name="Lee Y.-S."/>
            <person name="Embley T.M."/>
            <person name="Coombs G.H."/>
            <person name="Mottram J.C."/>
            <person name="Tachezy J."/>
            <person name="Fraser-Liggett C.M."/>
            <person name="Johnson P.J."/>
        </authorList>
    </citation>
    <scope>NUCLEOTIDE SEQUENCE [LARGE SCALE GENOMIC DNA]</scope>
    <source>
        <strain evidence="1">G3</strain>
    </source>
</reference>
<gene>
    <name evidence="1" type="ORF">TVAG_185470</name>
</gene>
<dbReference type="KEGG" id="tva:75652715"/>
<dbReference type="InterPro" id="IPR016024">
    <property type="entry name" value="ARM-type_fold"/>
</dbReference>
<reference evidence="1" key="1">
    <citation type="submission" date="2006-10" db="EMBL/GenBank/DDBJ databases">
        <authorList>
            <person name="Amadeo P."/>
            <person name="Zhao Q."/>
            <person name="Wortman J."/>
            <person name="Fraser-Liggett C."/>
            <person name="Carlton J."/>
        </authorList>
    </citation>
    <scope>NUCLEOTIDE SEQUENCE</scope>
    <source>
        <strain evidence="1">G3</strain>
    </source>
</reference>
<dbReference type="RefSeq" id="XP_001584227.1">
    <property type="nucleotide sequence ID" value="XM_001584177.1"/>
</dbReference>
<dbReference type="EMBL" id="DS113179">
    <property type="protein sequence ID" value="EAY23241.1"/>
    <property type="molecule type" value="Genomic_DNA"/>
</dbReference>
<dbReference type="SUPFAM" id="SSF48371">
    <property type="entry name" value="ARM repeat"/>
    <property type="match status" value="1"/>
</dbReference>
<proteinExistence type="predicted"/>
<dbReference type="VEuPathDB" id="TrichDB:TVAG_185470"/>
<organism evidence="1 2">
    <name type="scientific">Trichomonas vaginalis (strain ATCC PRA-98 / G3)</name>
    <dbReference type="NCBI Taxonomy" id="412133"/>
    <lineage>
        <taxon>Eukaryota</taxon>
        <taxon>Metamonada</taxon>
        <taxon>Parabasalia</taxon>
        <taxon>Trichomonadida</taxon>
        <taxon>Trichomonadidae</taxon>
        <taxon>Trichomonas</taxon>
    </lineage>
</organism>
<dbReference type="Proteomes" id="UP000001542">
    <property type="component" value="Unassembled WGS sequence"/>
</dbReference>
<sequence>MNYKPILLFLDSVISQGNSEISEIWCKLNLPAFLISKLESEDHVVTMTCLDIISQLYEKADSLEIKDSIINEIDEDSFDFILNLTDNENEDLSNSASFFISSLFPDNEEG</sequence>
<evidence type="ECO:0000313" key="2">
    <source>
        <dbReference type="Proteomes" id="UP000001542"/>
    </source>
</evidence>
<dbReference type="SMR" id="A2D8J2"/>